<keyword evidence="3" id="KW-1185">Reference proteome</keyword>
<evidence type="ECO:0000259" key="1">
    <source>
        <dbReference type="Pfam" id="PF01571"/>
    </source>
</evidence>
<comment type="caution">
    <text evidence="2">The sequence shown here is derived from an EMBL/GenBank/DDBJ whole genome shotgun (WGS) entry which is preliminary data.</text>
</comment>
<evidence type="ECO:0000313" key="2">
    <source>
        <dbReference type="EMBL" id="GAA2229253.1"/>
    </source>
</evidence>
<dbReference type="InterPro" id="IPR006222">
    <property type="entry name" value="GCVT_N"/>
</dbReference>
<dbReference type="EMBL" id="BAAAQY010000003">
    <property type="protein sequence ID" value="GAA2229253.1"/>
    <property type="molecule type" value="Genomic_DNA"/>
</dbReference>
<sequence length="451" mass="48870">MDEANLFRDTYLAFKKASSGPLVTERPPLFSPAAAAQDAGTAKTAVGRFGPQYLPLEYSDWAEESIAHVTSCYIGDWSGLAKTRVRGPQAREFLSGLGMNDLSRFDIGQIKHHVQLDQNAWIASEGILLRTGDDEFVYTAGSGEWLLWQLAQGDWEVEADDISPDFFVFGVQGPRSIAVVETVTGTGLRGLAFNRSVTASILRAPVRILRTGISGELGYEVHGPVDRADAIWEAIVAAGAAHGIRQLGFRAQSVQHIEAGIATNGLDYMPASAITPGAPWQFKRGYPGGSFVTTEFADYFRRPTELGWGDRGALDHDFLGRESLLAERREGGPARVLVGLEWNRDDVAAIMGAYFGDGELPEPMERPKVQGPVFDRVLRDGVDVGVSTGRTLSLGLRKTISLAVVDRGLAGAGGMLEVVWGAPGTAQRTVRVTVTTLPFKPDRRRIDVTDI</sequence>
<dbReference type="PANTHER" id="PTHR43757">
    <property type="entry name" value="AMINOMETHYLTRANSFERASE"/>
    <property type="match status" value="1"/>
</dbReference>
<dbReference type="SUPFAM" id="SSF101790">
    <property type="entry name" value="Aminomethyltransferase beta-barrel domain"/>
    <property type="match status" value="1"/>
</dbReference>
<dbReference type="PANTHER" id="PTHR43757:SF2">
    <property type="entry name" value="AMINOMETHYLTRANSFERASE, MITOCHONDRIAL"/>
    <property type="match status" value="1"/>
</dbReference>
<dbReference type="Gene3D" id="3.30.1360.120">
    <property type="entry name" value="Probable tRNA modification gtpase trme, domain 1"/>
    <property type="match status" value="1"/>
</dbReference>
<protein>
    <submittedName>
        <fullName evidence="2">Aminomethyltransferase family protein</fullName>
    </submittedName>
</protein>
<name>A0ABN3DES0_9MICO</name>
<feature type="domain" description="GCVT N-terminal" evidence="1">
    <location>
        <begin position="46"/>
        <end position="269"/>
    </location>
</feature>
<dbReference type="InterPro" id="IPR028896">
    <property type="entry name" value="GcvT/YgfZ/DmdA"/>
</dbReference>
<dbReference type="InterPro" id="IPR027266">
    <property type="entry name" value="TrmE/GcvT-like"/>
</dbReference>
<dbReference type="Pfam" id="PF01571">
    <property type="entry name" value="GCV_T"/>
    <property type="match status" value="1"/>
</dbReference>
<organism evidence="2 3">
    <name type="scientific">Herbiconiux moechotypicola</name>
    <dbReference type="NCBI Taxonomy" id="637393"/>
    <lineage>
        <taxon>Bacteria</taxon>
        <taxon>Bacillati</taxon>
        <taxon>Actinomycetota</taxon>
        <taxon>Actinomycetes</taxon>
        <taxon>Micrococcales</taxon>
        <taxon>Microbacteriaceae</taxon>
        <taxon>Herbiconiux</taxon>
    </lineage>
</organism>
<reference evidence="2 3" key="1">
    <citation type="journal article" date="2019" name="Int. J. Syst. Evol. Microbiol.">
        <title>The Global Catalogue of Microorganisms (GCM) 10K type strain sequencing project: providing services to taxonomists for standard genome sequencing and annotation.</title>
        <authorList>
            <consortium name="The Broad Institute Genomics Platform"/>
            <consortium name="The Broad Institute Genome Sequencing Center for Infectious Disease"/>
            <person name="Wu L."/>
            <person name="Ma J."/>
        </authorList>
    </citation>
    <scope>NUCLEOTIDE SEQUENCE [LARGE SCALE GENOMIC DNA]</scope>
    <source>
        <strain evidence="2 3">JCM 16117</strain>
    </source>
</reference>
<dbReference type="InterPro" id="IPR029043">
    <property type="entry name" value="GcvT/YgfZ_C"/>
</dbReference>
<dbReference type="Proteomes" id="UP001500929">
    <property type="component" value="Unassembled WGS sequence"/>
</dbReference>
<dbReference type="PIRSF" id="PIRSF006487">
    <property type="entry name" value="GcvT"/>
    <property type="match status" value="1"/>
</dbReference>
<accession>A0ABN3DES0</accession>
<evidence type="ECO:0000313" key="3">
    <source>
        <dbReference type="Proteomes" id="UP001500929"/>
    </source>
</evidence>
<dbReference type="RefSeq" id="WP_259478739.1">
    <property type="nucleotide sequence ID" value="NZ_BAAAQY010000003.1"/>
</dbReference>
<dbReference type="SUPFAM" id="SSF103025">
    <property type="entry name" value="Folate-binding domain"/>
    <property type="match status" value="1"/>
</dbReference>
<proteinExistence type="predicted"/>
<gene>
    <name evidence="2" type="ORF">GCM10009851_12330</name>
</gene>